<organism evidence="1 2">
    <name type="scientific">Nocardiopsis ansamitocini</name>
    <dbReference type="NCBI Taxonomy" id="1670832"/>
    <lineage>
        <taxon>Bacteria</taxon>
        <taxon>Bacillati</taxon>
        <taxon>Actinomycetota</taxon>
        <taxon>Actinomycetes</taxon>
        <taxon>Streptosporangiales</taxon>
        <taxon>Nocardiopsidaceae</taxon>
        <taxon>Nocardiopsis</taxon>
    </lineage>
</organism>
<sequence>MASTNELPAAWSRLDVSAGLCVGTLITEPHGFRLEASEVVVVDAHERFSCRYTVCTDLAWVTRELRVDAISDDGVRTLELVRTAGQWWADGARVLELEGCVDVDVAAAPLTNTLPIRRLGLVPGQYRDINVAWVDVPTLRVQRMRQRYTRLAPSGGLDRYEYSDTDFGSYEFTVDHHGLVIDYERLARRIR</sequence>
<name>A0A9W6UKA6_9ACTN</name>
<dbReference type="SUPFAM" id="SSF159275">
    <property type="entry name" value="PA1994-like"/>
    <property type="match status" value="1"/>
</dbReference>
<keyword evidence="2" id="KW-1185">Reference proteome</keyword>
<comment type="caution">
    <text evidence="1">The sequence shown here is derived from an EMBL/GenBank/DDBJ whole genome shotgun (WGS) entry which is preliminary data.</text>
</comment>
<dbReference type="AlphaFoldDB" id="A0A9W6UKA6"/>
<dbReference type="Proteomes" id="UP001165092">
    <property type="component" value="Unassembled WGS sequence"/>
</dbReference>
<dbReference type="RefSeq" id="WP_285761290.1">
    <property type="nucleotide sequence ID" value="NZ_BSQG01000009.1"/>
</dbReference>
<dbReference type="EMBL" id="BSQG01000009">
    <property type="protein sequence ID" value="GLU49744.1"/>
    <property type="molecule type" value="Genomic_DNA"/>
</dbReference>
<evidence type="ECO:0008006" key="3">
    <source>
        <dbReference type="Google" id="ProtNLM"/>
    </source>
</evidence>
<gene>
    <name evidence="1" type="ORF">Nans01_40950</name>
</gene>
<dbReference type="Pfam" id="PF06475">
    <property type="entry name" value="Glycolipid_bind"/>
    <property type="match status" value="1"/>
</dbReference>
<accession>A0A9W6UKA6</accession>
<reference evidence="1" key="1">
    <citation type="submission" date="2023-02" db="EMBL/GenBank/DDBJ databases">
        <title>Nocardiopsis ansamitocini NBRC 112285.</title>
        <authorList>
            <person name="Ichikawa N."/>
            <person name="Sato H."/>
            <person name="Tonouchi N."/>
        </authorList>
    </citation>
    <scope>NUCLEOTIDE SEQUENCE</scope>
    <source>
        <strain evidence="1">NBRC 112285</strain>
    </source>
</reference>
<protein>
    <recommendedName>
        <fullName evidence="3">Glycolipid-binding family protein</fullName>
    </recommendedName>
</protein>
<evidence type="ECO:0000313" key="1">
    <source>
        <dbReference type="EMBL" id="GLU49744.1"/>
    </source>
</evidence>
<proteinExistence type="predicted"/>
<evidence type="ECO:0000313" key="2">
    <source>
        <dbReference type="Proteomes" id="UP001165092"/>
    </source>
</evidence>
<dbReference type="InterPro" id="IPR009467">
    <property type="entry name" value="Glycolipid-bd_prot_put"/>
</dbReference>